<evidence type="ECO:0000256" key="1">
    <source>
        <dbReference type="SAM" id="SignalP"/>
    </source>
</evidence>
<name>A0ABR4BZL7_9HELO</name>
<dbReference type="EMBL" id="JAZHXI010000017">
    <property type="protein sequence ID" value="KAL2062509.1"/>
    <property type="molecule type" value="Genomic_DNA"/>
</dbReference>
<feature type="chain" id="PRO_5045441672" description="Cysteine-rich secreted protein" evidence="1">
    <location>
        <begin position="21"/>
        <end position="367"/>
    </location>
</feature>
<proteinExistence type="predicted"/>
<gene>
    <name evidence="2" type="ORF">VTL71DRAFT_6775</name>
</gene>
<accession>A0ABR4BZL7</accession>
<dbReference type="Proteomes" id="UP001595075">
    <property type="component" value="Unassembled WGS sequence"/>
</dbReference>
<sequence length="367" mass="39799">MKLLTCTFVAFAAFGSPVLGAFRPDLRENVQVAELEPDQRVSDHATEIPLKAYPGSDFEIAFKCTDESKQFTYADHKHWVACCRPGQKLLGSEFTAFDCCNAGQELLGSKGTGYKCCPIGKTYDECTGVYKPVATCPGAEILVNGQCVCPSGTYQTSSGVCETVKCSSGVQSGKCYTFTLENGLRLGYNSAGFYTASEESRAQQFGKFKLCSNEYCSVSTDINPGQPFYIKDIHGTANSGQHSKQWLNNAKDGSHISKTAHFSQAGVFTITKWPCGKYCLSGKDHGVGPTCPTEMLGATFTTADDQSCVPLTLIEVPCDIRSAANNCIWDNKKKQCVNSEEISNCRVHLDSSTPISVKSDFDGQIVF</sequence>
<keyword evidence="1" id="KW-0732">Signal</keyword>
<comment type="caution">
    <text evidence="2">The sequence shown here is derived from an EMBL/GenBank/DDBJ whole genome shotgun (WGS) entry which is preliminary data.</text>
</comment>
<evidence type="ECO:0008006" key="4">
    <source>
        <dbReference type="Google" id="ProtNLM"/>
    </source>
</evidence>
<feature type="signal peptide" evidence="1">
    <location>
        <begin position="1"/>
        <end position="20"/>
    </location>
</feature>
<organism evidence="2 3">
    <name type="scientific">Oculimacula yallundae</name>
    <dbReference type="NCBI Taxonomy" id="86028"/>
    <lineage>
        <taxon>Eukaryota</taxon>
        <taxon>Fungi</taxon>
        <taxon>Dikarya</taxon>
        <taxon>Ascomycota</taxon>
        <taxon>Pezizomycotina</taxon>
        <taxon>Leotiomycetes</taxon>
        <taxon>Helotiales</taxon>
        <taxon>Ploettnerulaceae</taxon>
        <taxon>Oculimacula</taxon>
    </lineage>
</organism>
<evidence type="ECO:0000313" key="3">
    <source>
        <dbReference type="Proteomes" id="UP001595075"/>
    </source>
</evidence>
<evidence type="ECO:0000313" key="2">
    <source>
        <dbReference type="EMBL" id="KAL2062509.1"/>
    </source>
</evidence>
<reference evidence="2 3" key="1">
    <citation type="journal article" date="2024" name="Commun. Biol.">
        <title>Comparative genomic analysis of thermophilic fungi reveals convergent evolutionary adaptations and gene losses.</title>
        <authorList>
            <person name="Steindorff A.S."/>
            <person name="Aguilar-Pontes M.V."/>
            <person name="Robinson A.J."/>
            <person name="Andreopoulos B."/>
            <person name="LaButti K."/>
            <person name="Kuo A."/>
            <person name="Mondo S."/>
            <person name="Riley R."/>
            <person name="Otillar R."/>
            <person name="Haridas S."/>
            <person name="Lipzen A."/>
            <person name="Grimwood J."/>
            <person name="Schmutz J."/>
            <person name="Clum A."/>
            <person name="Reid I.D."/>
            <person name="Moisan M.C."/>
            <person name="Butler G."/>
            <person name="Nguyen T.T.M."/>
            <person name="Dewar K."/>
            <person name="Conant G."/>
            <person name="Drula E."/>
            <person name="Henrissat B."/>
            <person name="Hansel C."/>
            <person name="Singer S."/>
            <person name="Hutchinson M.I."/>
            <person name="de Vries R.P."/>
            <person name="Natvig D.O."/>
            <person name="Powell A.J."/>
            <person name="Tsang A."/>
            <person name="Grigoriev I.V."/>
        </authorList>
    </citation>
    <scope>NUCLEOTIDE SEQUENCE [LARGE SCALE GENOMIC DNA]</scope>
    <source>
        <strain evidence="2 3">CBS 494.80</strain>
    </source>
</reference>
<keyword evidence="3" id="KW-1185">Reference proteome</keyword>
<protein>
    <recommendedName>
        <fullName evidence="4">Cysteine-rich secreted protein</fullName>
    </recommendedName>
</protein>